<feature type="domain" description="DUF1771" evidence="2">
    <location>
        <begin position="339"/>
        <end position="404"/>
    </location>
</feature>
<dbReference type="Gene3D" id="3.30.1370.110">
    <property type="match status" value="1"/>
</dbReference>
<organism evidence="3 4">
    <name type="scientific">Ricinus communis</name>
    <name type="common">Castor bean</name>
    <dbReference type="NCBI Taxonomy" id="3988"/>
    <lineage>
        <taxon>Eukaryota</taxon>
        <taxon>Viridiplantae</taxon>
        <taxon>Streptophyta</taxon>
        <taxon>Embryophyta</taxon>
        <taxon>Tracheophyta</taxon>
        <taxon>Spermatophyta</taxon>
        <taxon>Magnoliopsida</taxon>
        <taxon>eudicotyledons</taxon>
        <taxon>Gunneridae</taxon>
        <taxon>Pentapetalae</taxon>
        <taxon>rosids</taxon>
        <taxon>fabids</taxon>
        <taxon>Malpighiales</taxon>
        <taxon>Euphorbiaceae</taxon>
        <taxon>Acalyphoideae</taxon>
        <taxon>Acalypheae</taxon>
        <taxon>Ricinus</taxon>
    </lineage>
</organism>
<dbReference type="eggNOG" id="KOG2401">
    <property type="taxonomic scope" value="Eukaryota"/>
</dbReference>
<reference evidence="4" key="1">
    <citation type="journal article" date="2010" name="Nat. Biotechnol.">
        <title>Draft genome sequence of the oilseed species Ricinus communis.</title>
        <authorList>
            <person name="Chan A.P."/>
            <person name="Crabtree J."/>
            <person name="Zhao Q."/>
            <person name="Lorenzi H."/>
            <person name="Orvis J."/>
            <person name="Puiu D."/>
            <person name="Melake-Berhan A."/>
            <person name="Jones K.M."/>
            <person name="Redman J."/>
            <person name="Chen G."/>
            <person name="Cahoon E.B."/>
            <person name="Gedil M."/>
            <person name="Stanke M."/>
            <person name="Haas B.J."/>
            <person name="Wortman J.R."/>
            <person name="Fraser-Liggett C.M."/>
            <person name="Ravel J."/>
            <person name="Rabinowicz P.D."/>
        </authorList>
    </citation>
    <scope>NUCLEOTIDE SEQUENCE [LARGE SCALE GENOMIC DNA]</scope>
    <source>
        <strain evidence="4">cv. Hale</strain>
    </source>
</reference>
<feature type="region of interest" description="Disordered" evidence="1">
    <location>
        <begin position="82"/>
        <end position="105"/>
    </location>
</feature>
<accession>B9RZ83</accession>
<dbReference type="Pfam" id="PF08590">
    <property type="entry name" value="DUF1771"/>
    <property type="match status" value="1"/>
</dbReference>
<evidence type="ECO:0000313" key="4">
    <source>
        <dbReference type="Proteomes" id="UP000008311"/>
    </source>
</evidence>
<dbReference type="PANTHER" id="PTHR47872:SF3">
    <property type="entry name" value="NUCLEAR RNA EXPORT FACTOR SDE5 ISOFORM X1"/>
    <property type="match status" value="1"/>
</dbReference>
<gene>
    <name evidence="3" type="ORF">RCOM_0936080</name>
</gene>
<dbReference type="CDD" id="cd14279">
    <property type="entry name" value="CUE"/>
    <property type="match status" value="1"/>
</dbReference>
<dbReference type="AlphaFoldDB" id="B9RZ83"/>
<dbReference type="KEGG" id="rcu:8279493"/>
<dbReference type="InterPro" id="IPR013899">
    <property type="entry name" value="DUF1771"/>
</dbReference>
<dbReference type="SMART" id="SM01162">
    <property type="entry name" value="DUF1771"/>
    <property type="match status" value="1"/>
</dbReference>
<dbReference type="OrthoDB" id="1928104at2759"/>
<dbReference type="Proteomes" id="UP000008311">
    <property type="component" value="Unassembled WGS sequence"/>
</dbReference>
<dbReference type="STRING" id="3988.B9RZ83"/>
<protein>
    <recommendedName>
        <fullName evidence="2">DUF1771 domain-containing protein</fullName>
    </recommendedName>
</protein>
<dbReference type="FunCoup" id="B9RZ83">
    <property type="interactions" value="326"/>
</dbReference>
<evidence type="ECO:0000313" key="3">
    <source>
        <dbReference type="EMBL" id="EEF43263.1"/>
    </source>
</evidence>
<sequence length="501" mass="55958">MEAFPLDKKYDDIETKALKGLSEPLSSFSLQDVTSAYHKADRNVDLAGEPLYDMQGSASTSLSSAPNGEARGVEFLRPSYGNISEQSHPANGKFRAPKQKWRPVSGGTVSSILGKDYMKSVPAGNGTCMGTKPMKLDAKVLPMSELWGEEPEMNSSRNAHMQKDVEDFLFKMLGDGFQLDRDVIHRVLDQCGYDMQKSMERLLDFSAITLDEGNKCPGESTEKIVGVHSNSKESSCEKRSLPMSSLMGYANGTSNINEGGLLKEEERNEVQKEVLVALFNAPERAEELSRRKARAGTRSRAFGELVVEPPTDFILEPNSHPIGSKLDNDNNVDEEEEDSYQLLRRAVKEYRVTMKEYYKAAVNAFANGDYDRANKLMDKGHFFHEKARKADEESSQKIFETKNVDTRDELTLDLHDHGAKEAMRLLKCHLSSLSGIASIKYLKVIIETDEEDTSKGARRRVVMKLLEKESIKWSEGGNAGSILVRLDNINQKGLSFAKRGF</sequence>
<name>B9RZ83_RICCO</name>
<keyword evidence="4" id="KW-1185">Reference proteome</keyword>
<dbReference type="PANTHER" id="PTHR47872">
    <property type="entry name" value="NUCLEAR RNA EXPORT FACTOR SDE5-RELATED"/>
    <property type="match status" value="1"/>
</dbReference>
<dbReference type="EMBL" id="EQ973834">
    <property type="protein sequence ID" value="EEF43263.1"/>
    <property type="molecule type" value="Genomic_DNA"/>
</dbReference>
<evidence type="ECO:0000256" key="1">
    <source>
        <dbReference type="SAM" id="MobiDB-lite"/>
    </source>
</evidence>
<dbReference type="InterPro" id="IPR036063">
    <property type="entry name" value="Smr_dom_sf"/>
</dbReference>
<evidence type="ECO:0000259" key="2">
    <source>
        <dbReference type="SMART" id="SM01162"/>
    </source>
</evidence>
<dbReference type="InParanoid" id="B9RZ83"/>
<feature type="region of interest" description="Disordered" evidence="1">
    <location>
        <begin position="313"/>
        <end position="332"/>
    </location>
</feature>
<proteinExistence type="predicted"/>